<dbReference type="OrthoDB" id="9803319at2"/>
<dbReference type="PANTHER" id="PTHR42773">
    <property type="entry name" value="METALLO-BETA-LACTAMASE-RELATED"/>
    <property type="match status" value="1"/>
</dbReference>
<organism evidence="2 3">
    <name type="scientific">Rubritalea squalenifaciens DSM 18772</name>
    <dbReference type="NCBI Taxonomy" id="1123071"/>
    <lineage>
        <taxon>Bacteria</taxon>
        <taxon>Pseudomonadati</taxon>
        <taxon>Verrucomicrobiota</taxon>
        <taxon>Verrucomicrobiia</taxon>
        <taxon>Verrucomicrobiales</taxon>
        <taxon>Rubritaleaceae</taxon>
        <taxon>Rubritalea</taxon>
    </lineage>
</organism>
<reference evidence="2 3" key="1">
    <citation type="submission" date="2016-11" db="EMBL/GenBank/DDBJ databases">
        <authorList>
            <person name="Jaros S."/>
            <person name="Januszkiewicz K."/>
            <person name="Wedrychowicz H."/>
        </authorList>
    </citation>
    <scope>NUCLEOTIDE SEQUENCE [LARGE SCALE GENOMIC DNA]</scope>
    <source>
        <strain evidence="2 3">DSM 18772</strain>
    </source>
</reference>
<dbReference type="Proteomes" id="UP000184510">
    <property type="component" value="Unassembled WGS sequence"/>
</dbReference>
<dbReference type="Pfam" id="PF13370">
    <property type="entry name" value="Fer4_13"/>
    <property type="match status" value="1"/>
</dbReference>
<dbReference type="PANTHER" id="PTHR42773:SF1">
    <property type="entry name" value="METALLO-BETA-LACTAMASE FAMILY PROTEIN"/>
    <property type="match status" value="1"/>
</dbReference>
<dbReference type="AlphaFoldDB" id="A0A1M6I3J9"/>
<dbReference type="InParanoid" id="A0A1M6I3J9"/>
<dbReference type="EMBL" id="FQYR01000003">
    <property type="protein sequence ID" value="SHJ29018.1"/>
    <property type="molecule type" value="Genomic_DNA"/>
</dbReference>
<sequence>MADKEDKNPENITGAFYVDSQCIDCDLCRETAPNNFTREEDEGYSYVYKQPENDDEREQCIEAMEGCPVEAIGEDGED</sequence>
<dbReference type="STRING" id="1123071.SAMN02745181_1672"/>
<dbReference type="PROSITE" id="PS51379">
    <property type="entry name" value="4FE4S_FER_2"/>
    <property type="match status" value="1"/>
</dbReference>
<protein>
    <submittedName>
        <fullName evidence="2">Ferredoxin</fullName>
    </submittedName>
</protein>
<proteinExistence type="predicted"/>
<dbReference type="InterPro" id="IPR017896">
    <property type="entry name" value="4Fe4S_Fe-S-bd"/>
</dbReference>
<evidence type="ECO:0000259" key="1">
    <source>
        <dbReference type="PROSITE" id="PS51379"/>
    </source>
</evidence>
<evidence type="ECO:0000313" key="2">
    <source>
        <dbReference type="EMBL" id="SHJ29018.1"/>
    </source>
</evidence>
<name>A0A1M6I3J9_9BACT</name>
<accession>A0A1M6I3J9</accession>
<evidence type="ECO:0000313" key="3">
    <source>
        <dbReference type="Proteomes" id="UP000184510"/>
    </source>
</evidence>
<keyword evidence="3" id="KW-1185">Reference proteome</keyword>
<feature type="domain" description="4Fe-4S ferredoxin-type" evidence="1">
    <location>
        <begin position="14"/>
        <end position="42"/>
    </location>
</feature>
<dbReference type="SUPFAM" id="SSF54862">
    <property type="entry name" value="4Fe-4S ferredoxins"/>
    <property type="match status" value="1"/>
</dbReference>
<dbReference type="RefSeq" id="WP_143183274.1">
    <property type="nucleotide sequence ID" value="NZ_FQYR01000003.1"/>
</dbReference>
<dbReference type="Gene3D" id="3.30.70.20">
    <property type="match status" value="1"/>
</dbReference>
<gene>
    <name evidence="2" type="ORF">SAMN02745181_1672</name>
</gene>